<protein>
    <submittedName>
        <fullName evidence="1">Uncharacterized protein</fullName>
    </submittedName>
</protein>
<dbReference type="Proteomes" id="UP000636800">
    <property type="component" value="Chromosome 1"/>
</dbReference>
<dbReference type="EMBL" id="JADCNL010000001">
    <property type="protein sequence ID" value="KAG0496226.1"/>
    <property type="molecule type" value="Genomic_DNA"/>
</dbReference>
<name>A0A835VH37_VANPL</name>
<organism evidence="1 2">
    <name type="scientific">Vanilla planifolia</name>
    <name type="common">Vanilla</name>
    <dbReference type="NCBI Taxonomy" id="51239"/>
    <lineage>
        <taxon>Eukaryota</taxon>
        <taxon>Viridiplantae</taxon>
        <taxon>Streptophyta</taxon>
        <taxon>Embryophyta</taxon>
        <taxon>Tracheophyta</taxon>
        <taxon>Spermatophyta</taxon>
        <taxon>Magnoliopsida</taxon>
        <taxon>Liliopsida</taxon>
        <taxon>Asparagales</taxon>
        <taxon>Orchidaceae</taxon>
        <taxon>Vanilloideae</taxon>
        <taxon>Vanilleae</taxon>
        <taxon>Vanilla</taxon>
    </lineage>
</organism>
<dbReference type="AlphaFoldDB" id="A0A835VH37"/>
<reference evidence="1 2" key="1">
    <citation type="journal article" date="2020" name="Nat. Food">
        <title>A phased Vanilla planifolia genome enables genetic improvement of flavour and production.</title>
        <authorList>
            <person name="Hasing T."/>
            <person name="Tang H."/>
            <person name="Brym M."/>
            <person name="Khazi F."/>
            <person name="Huang T."/>
            <person name="Chambers A.H."/>
        </authorList>
    </citation>
    <scope>NUCLEOTIDE SEQUENCE [LARGE SCALE GENOMIC DNA]</scope>
    <source>
        <tissue evidence="1">Leaf</tissue>
    </source>
</reference>
<dbReference type="OrthoDB" id="772568at2759"/>
<gene>
    <name evidence="1" type="ORF">HPP92_000917</name>
</gene>
<proteinExistence type="predicted"/>
<comment type="caution">
    <text evidence="1">The sequence shown here is derived from an EMBL/GenBank/DDBJ whole genome shotgun (WGS) entry which is preliminary data.</text>
</comment>
<keyword evidence="2" id="KW-1185">Reference proteome</keyword>
<evidence type="ECO:0000313" key="2">
    <source>
        <dbReference type="Proteomes" id="UP000636800"/>
    </source>
</evidence>
<evidence type="ECO:0000313" key="1">
    <source>
        <dbReference type="EMBL" id="KAG0496226.1"/>
    </source>
</evidence>
<accession>A0A835VH37</accession>
<sequence length="143" mass="16592">MATESHQQSFASSPRNTIEATLQTDSLQGRERNRRHFSQKLFFPEHLLERVSRASQLEIIYEEREGEVVENGECLLEFFRRGLKEFEGLCYSEREIGESSSSETLSSESPENLCFLRDKEEEDGLFDITFEEDILFEIDLLAG</sequence>